<sequence length="205" mass="22782">MSNNTPSTFHNFNKLPFELKVEIWKLAENDGLADQNEANENEGIVITNARSIFVNPVLRDDAPPNEIASYSFVVRLSGRRPLLAVNREWRNELLKNYVAPFSPKTVVVHPDLQAQGITVADLLVDPKRHVLWCATLGEALPLATFLDALFLKGKRPPELRILETADYRDAAAHKSYRNHPKSFAIVTLTSPIASSVTVSTGKLNA</sequence>
<protein>
    <recommendedName>
        <fullName evidence="1">2EXR domain-containing protein</fullName>
    </recommendedName>
</protein>
<dbReference type="Pfam" id="PF20150">
    <property type="entry name" value="2EXR"/>
    <property type="match status" value="1"/>
</dbReference>
<evidence type="ECO:0000313" key="3">
    <source>
        <dbReference type="Proteomes" id="UP000696280"/>
    </source>
</evidence>
<keyword evidence="3" id="KW-1185">Reference proteome</keyword>
<accession>A0A9N9PRI8</accession>
<dbReference type="Proteomes" id="UP000696280">
    <property type="component" value="Unassembled WGS sequence"/>
</dbReference>
<reference evidence="2" key="1">
    <citation type="submission" date="2021-07" db="EMBL/GenBank/DDBJ databases">
        <authorList>
            <person name="Durling M."/>
        </authorList>
    </citation>
    <scope>NUCLEOTIDE SEQUENCE</scope>
</reference>
<dbReference type="AlphaFoldDB" id="A0A9N9PRI8"/>
<comment type="caution">
    <text evidence="2">The sequence shown here is derived from an EMBL/GenBank/DDBJ whole genome shotgun (WGS) entry which is preliminary data.</text>
</comment>
<organism evidence="2 3">
    <name type="scientific">Hymenoscyphus fraxineus</name>
    <dbReference type="NCBI Taxonomy" id="746836"/>
    <lineage>
        <taxon>Eukaryota</taxon>
        <taxon>Fungi</taxon>
        <taxon>Dikarya</taxon>
        <taxon>Ascomycota</taxon>
        <taxon>Pezizomycotina</taxon>
        <taxon>Leotiomycetes</taxon>
        <taxon>Helotiales</taxon>
        <taxon>Helotiaceae</taxon>
        <taxon>Hymenoscyphus</taxon>
    </lineage>
</organism>
<gene>
    <name evidence="2" type="ORF">HYFRA_00009611</name>
</gene>
<feature type="domain" description="2EXR" evidence="1">
    <location>
        <begin position="9"/>
        <end position="105"/>
    </location>
</feature>
<dbReference type="InterPro" id="IPR045518">
    <property type="entry name" value="2EXR"/>
</dbReference>
<name>A0A9N9PRI8_9HELO</name>
<evidence type="ECO:0000259" key="1">
    <source>
        <dbReference type="Pfam" id="PF20150"/>
    </source>
</evidence>
<dbReference type="EMBL" id="CAJVRL010000046">
    <property type="protein sequence ID" value="CAG8952508.1"/>
    <property type="molecule type" value="Genomic_DNA"/>
</dbReference>
<proteinExistence type="predicted"/>
<evidence type="ECO:0000313" key="2">
    <source>
        <dbReference type="EMBL" id="CAG8952508.1"/>
    </source>
</evidence>
<dbReference type="OrthoDB" id="10372358at2759"/>